<accession>A0A545W2X8</accession>
<evidence type="ECO:0000313" key="4">
    <source>
        <dbReference type="Proteomes" id="UP000315783"/>
    </source>
</evidence>
<organism evidence="3 4">
    <name type="scientific">Cordyceps javanica</name>
    <dbReference type="NCBI Taxonomy" id="43265"/>
    <lineage>
        <taxon>Eukaryota</taxon>
        <taxon>Fungi</taxon>
        <taxon>Dikarya</taxon>
        <taxon>Ascomycota</taxon>
        <taxon>Pezizomycotina</taxon>
        <taxon>Sordariomycetes</taxon>
        <taxon>Hypocreomycetidae</taxon>
        <taxon>Hypocreales</taxon>
        <taxon>Cordycipitaceae</taxon>
        <taxon>Cordyceps</taxon>
    </lineage>
</organism>
<feature type="compositionally biased region" description="Polar residues" evidence="1">
    <location>
        <begin position="122"/>
        <end position="135"/>
    </location>
</feature>
<protein>
    <submittedName>
        <fullName evidence="3">Uncharacterized protein</fullName>
    </submittedName>
</protein>
<gene>
    <name evidence="3" type="ORF">IF1G_04334</name>
</gene>
<sequence>MKFSAILITLVIGVATAGPVVKRARGGDGADLPDINSGVIQPPPRNQNVPQPIAGLLPPDGDDLPDINLGVIQPPARNQNVPRPIAGLLPPDDGDDLPDINSGVIQPPPRNQNRPQPLPLNGGSSDPNAIFFPQN</sequence>
<reference evidence="3 4" key="1">
    <citation type="journal article" date="2019" name="Appl. Microbiol. Biotechnol.">
        <title>Genome sequence of Isaria javanica and comparative genome analysis insights into family S53 peptidase evolution in fungal entomopathogens.</title>
        <authorList>
            <person name="Lin R."/>
            <person name="Zhang X."/>
            <person name="Xin B."/>
            <person name="Zou M."/>
            <person name="Gao Y."/>
            <person name="Qin F."/>
            <person name="Hu Q."/>
            <person name="Xie B."/>
            <person name="Cheng X."/>
        </authorList>
    </citation>
    <scope>NUCLEOTIDE SEQUENCE [LARGE SCALE GENOMIC DNA]</scope>
    <source>
        <strain evidence="3 4">IJ1G</strain>
    </source>
</reference>
<evidence type="ECO:0000256" key="1">
    <source>
        <dbReference type="SAM" id="MobiDB-lite"/>
    </source>
</evidence>
<dbReference type="Proteomes" id="UP000315783">
    <property type="component" value="Unassembled WGS sequence"/>
</dbReference>
<evidence type="ECO:0000256" key="2">
    <source>
        <dbReference type="SAM" id="SignalP"/>
    </source>
</evidence>
<evidence type="ECO:0000313" key="3">
    <source>
        <dbReference type="EMBL" id="TQV97094.1"/>
    </source>
</evidence>
<dbReference type="AlphaFoldDB" id="A0A545W2X8"/>
<dbReference type="EMBL" id="SPUK01000005">
    <property type="protein sequence ID" value="TQV97094.1"/>
    <property type="molecule type" value="Genomic_DNA"/>
</dbReference>
<feature type="signal peptide" evidence="2">
    <location>
        <begin position="1"/>
        <end position="17"/>
    </location>
</feature>
<keyword evidence="2" id="KW-0732">Signal</keyword>
<feature type="region of interest" description="Disordered" evidence="1">
    <location>
        <begin position="23"/>
        <end position="135"/>
    </location>
</feature>
<feature type="compositionally biased region" description="Low complexity" evidence="1">
    <location>
        <begin position="111"/>
        <end position="121"/>
    </location>
</feature>
<keyword evidence="4" id="KW-1185">Reference proteome</keyword>
<feature type="chain" id="PRO_5022023589" evidence="2">
    <location>
        <begin position="18"/>
        <end position="135"/>
    </location>
</feature>
<name>A0A545W2X8_9HYPO</name>
<comment type="caution">
    <text evidence="3">The sequence shown here is derived from an EMBL/GenBank/DDBJ whole genome shotgun (WGS) entry which is preliminary data.</text>
</comment>
<feature type="compositionally biased region" description="Low complexity" evidence="1">
    <location>
        <begin position="46"/>
        <end position="59"/>
    </location>
</feature>
<proteinExistence type="predicted"/>